<evidence type="ECO:0000256" key="1">
    <source>
        <dbReference type="ARBA" id="ARBA00001182"/>
    </source>
</evidence>
<name>A0A5K3F3J9_MESCO</name>
<dbReference type="InterPro" id="IPR005792">
    <property type="entry name" value="Prot_disulphide_isomerase"/>
</dbReference>
<sequence length="483" mass="55016">MSGSVVLFAFLLFFGAAFAGDDSKVLVLSESNFDETIKAHKFILVEFYAPWCTHCQRLEPEYNRASLILEEENSEIKLAKVDATKETDLASKYEVRGYPTIKLFKEGSPVDFNGEHTAEGIVNWLKKKTGPAVITVESVEEYEDIIDKNKFVVVGIAKDVDSDEWKVLHDVASNSDEVFIRPTAQSVLDMFNYKDGLKIVLVKKFDDPTIVYDGKLTVEELSKFIKTEKVPLVTEFNEETSVIIFGSDIKRHILVFMSKSYDGYKAYMDVLKKIGVEFRGRAHVVLINTEEESHERILDFLGVKKEECPTYRVIELDESVVKFKPEVAEFTFESIKRFVDNAIDRKIPPYLQSQDVPADWDAEPVKVLVGKNFDSVARDRSKAVFVEFYAPWCGHCNRLKPIWDELGEAYKDHPEVIIAKMDATANELSEIKISSFPTIKLIPRNSDEVLEYNGERTVEAFKAFIEKEGGLTKSTDEKVKEEL</sequence>
<dbReference type="Pfam" id="PF13848">
    <property type="entry name" value="Thioredoxin_6"/>
    <property type="match status" value="1"/>
</dbReference>
<comment type="catalytic activity">
    <reaction evidence="1 13">
        <text>Catalyzes the rearrangement of -S-S- bonds in proteins.</text>
        <dbReference type="EC" id="5.3.4.1"/>
    </reaction>
</comment>
<dbReference type="InterPro" id="IPR036249">
    <property type="entry name" value="Thioredoxin-like_sf"/>
</dbReference>
<proteinExistence type="inferred from homology"/>
<evidence type="ECO:0000313" key="15">
    <source>
        <dbReference type="WBParaSite" id="MCU_005263-RA"/>
    </source>
</evidence>
<keyword evidence="9 13" id="KW-0413">Isomerase</keyword>
<dbReference type="Pfam" id="PF00085">
    <property type="entry name" value="Thioredoxin"/>
    <property type="match status" value="2"/>
</dbReference>
<feature type="signal peptide" evidence="13">
    <location>
        <begin position="1"/>
        <end position="19"/>
    </location>
</feature>
<feature type="domain" description="Thioredoxin" evidence="14">
    <location>
        <begin position="1"/>
        <end position="130"/>
    </location>
</feature>
<evidence type="ECO:0000256" key="6">
    <source>
        <dbReference type="ARBA" id="ARBA00022737"/>
    </source>
</evidence>
<dbReference type="GO" id="GO:0006457">
    <property type="term" value="P:protein folding"/>
    <property type="evidence" value="ECO:0007669"/>
    <property type="project" value="TreeGrafter"/>
</dbReference>
<dbReference type="WBParaSite" id="MCU_005263-RA">
    <property type="protein sequence ID" value="MCU_005263-RA"/>
    <property type="gene ID" value="MCU_005263"/>
</dbReference>
<feature type="disulfide bond" description="Redox-active" evidence="11">
    <location>
        <begin position="52"/>
        <end position="55"/>
    </location>
</feature>
<accession>A0A5K3F3J9</accession>
<dbReference type="CDD" id="cd02961">
    <property type="entry name" value="PDI_a_family"/>
    <property type="match status" value="1"/>
</dbReference>
<keyword evidence="8 11" id="KW-1015">Disulfide bond</keyword>
<evidence type="ECO:0000256" key="9">
    <source>
        <dbReference type="ARBA" id="ARBA00023235"/>
    </source>
</evidence>
<dbReference type="Gene3D" id="3.40.30.10">
    <property type="entry name" value="Glutaredoxin"/>
    <property type="match status" value="4"/>
</dbReference>
<evidence type="ECO:0000256" key="11">
    <source>
        <dbReference type="PIRSR" id="PIRSR605792-51"/>
    </source>
</evidence>
<dbReference type="GO" id="GO:0034976">
    <property type="term" value="P:response to endoplasmic reticulum stress"/>
    <property type="evidence" value="ECO:0007669"/>
    <property type="project" value="TreeGrafter"/>
</dbReference>
<evidence type="ECO:0000256" key="4">
    <source>
        <dbReference type="ARBA" id="ARBA00012723"/>
    </source>
</evidence>
<evidence type="ECO:0000256" key="7">
    <source>
        <dbReference type="ARBA" id="ARBA00022824"/>
    </source>
</evidence>
<evidence type="ECO:0000256" key="12">
    <source>
        <dbReference type="RuleBase" id="RU004208"/>
    </source>
</evidence>
<dbReference type="GO" id="GO:0003756">
    <property type="term" value="F:protein disulfide isomerase activity"/>
    <property type="evidence" value="ECO:0007669"/>
    <property type="project" value="UniProtKB-EC"/>
</dbReference>
<organism evidence="15">
    <name type="scientific">Mesocestoides corti</name>
    <name type="common">Flatworm</name>
    <dbReference type="NCBI Taxonomy" id="53468"/>
    <lineage>
        <taxon>Eukaryota</taxon>
        <taxon>Metazoa</taxon>
        <taxon>Spiralia</taxon>
        <taxon>Lophotrochozoa</taxon>
        <taxon>Platyhelminthes</taxon>
        <taxon>Cestoda</taxon>
        <taxon>Eucestoda</taxon>
        <taxon>Cyclophyllidea</taxon>
        <taxon>Mesocestoididae</taxon>
        <taxon>Mesocestoides</taxon>
    </lineage>
</organism>
<dbReference type="PRINTS" id="PR00421">
    <property type="entry name" value="THIOREDOXIN"/>
</dbReference>
<dbReference type="SUPFAM" id="SSF52833">
    <property type="entry name" value="Thioredoxin-like"/>
    <property type="match status" value="4"/>
</dbReference>
<dbReference type="PROSITE" id="PS00194">
    <property type="entry name" value="THIOREDOXIN_1"/>
    <property type="match status" value="2"/>
</dbReference>
<comment type="subcellular location">
    <subcellularLocation>
        <location evidence="2">Endoplasmic reticulum lumen</location>
    </subcellularLocation>
</comment>
<dbReference type="NCBIfam" id="TIGR01130">
    <property type="entry name" value="ER_PDI_fam"/>
    <property type="match status" value="1"/>
</dbReference>
<dbReference type="EC" id="5.3.4.1" evidence="4 13"/>
<reference evidence="15" key="1">
    <citation type="submission" date="2019-11" db="UniProtKB">
        <authorList>
            <consortium name="WormBaseParasite"/>
        </authorList>
    </citation>
    <scope>IDENTIFICATION</scope>
</reference>
<dbReference type="PANTHER" id="PTHR18929">
    <property type="entry name" value="PROTEIN DISULFIDE ISOMERASE"/>
    <property type="match status" value="1"/>
</dbReference>
<dbReference type="PROSITE" id="PS51352">
    <property type="entry name" value="THIOREDOXIN_2"/>
    <property type="match status" value="2"/>
</dbReference>
<dbReference type="CDD" id="cd02982">
    <property type="entry name" value="PDI_b'_family"/>
    <property type="match status" value="1"/>
</dbReference>
<dbReference type="FunFam" id="3.40.30.10:FF:000027">
    <property type="entry name" value="protein disulfide-isomerase A2"/>
    <property type="match status" value="1"/>
</dbReference>
<dbReference type="InterPro" id="IPR005788">
    <property type="entry name" value="PDI_thioredoxin-like_dom"/>
</dbReference>
<evidence type="ECO:0000256" key="10">
    <source>
        <dbReference type="ARBA" id="ARBA00023284"/>
    </source>
</evidence>
<keyword evidence="10 11" id="KW-0676">Redox-active center</keyword>
<feature type="disulfide bond" description="Redox-active" evidence="11">
    <location>
        <begin position="393"/>
        <end position="396"/>
    </location>
</feature>
<dbReference type="GO" id="GO:0005788">
    <property type="term" value="C:endoplasmic reticulum lumen"/>
    <property type="evidence" value="ECO:0007669"/>
    <property type="project" value="UniProtKB-SubCell"/>
</dbReference>
<keyword evidence="5 13" id="KW-0732">Signal</keyword>
<dbReference type="CDD" id="cd02981">
    <property type="entry name" value="PDI_b_family"/>
    <property type="match status" value="1"/>
</dbReference>
<dbReference type="InterPro" id="IPR017937">
    <property type="entry name" value="Thioredoxin_CS"/>
</dbReference>
<evidence type="ECO:0000256" key="2">
    <source>
        <dbReference type="ARBA" id="ARBA00004319"/>
    </source>
</evidence>
<evidence type="ECO:0000256" key="3">
    <source>
        <dbReference type="ARBA" id="ARBA00006347"/>
    </source>
</evidence>
<dbReference type="FunFam" id="3.40.30.10:FF:000023">
    <property type="entry name" value="Protein disulfide-isomerase"/>
    <property type="match status" value="1"/>
</dbReference>
<dbReference type="CDD" id="cd02995">
    <property type="entry name" value="PDI_a_PDI_a'_C"/>
    <property type="match status" value="1"/>
</dbReference>
<feature type="chain" id="PRO_5024469238" description="Protein disulfide-isomerase" evidence="13">
    <location>
        <begin position="20"/>
        <end position="483"/>
    </location>
</feature>
<dbReference type="AlphaFoldDB" id="A0A5K3F3J9"/>
<evidence type="ECO:0000256" key="8">
    <source>
        <dbReference type="ARBA" id="ARBA00023157"/>
    </source>
</evidence>
<feature type="domain" description="Thioredoxin" evidence="14">
    <location>
        <begin position="341"/>
        <end position="470"/>
    </location>
</feature>
<dbReference type="InterPro" id="IPR013766">
    <property type="entry name" value="Thioredoxin_domain"/>
</dbReference>
<evidence type="ECO:0000259" key="14">
    <source>
        <dbReference type="PROSITE" id="PS51352"/>
    </source>
</evidence>
<dbReference type="PANTHER" id="PTHR18929:SF240">
    <property type="entry name" value="PROTEIN DISULFIDE-ISOMERASE"/>
    <property type="match status" value="1"/>
</dbReference>
<keyword evidence="7" id="KW-0256">Endoplasmic reticulum</keyword>
<dbReference type="NCBIfam" id="TIGR01126">
    <property type="entry name" value="pdi_dom"/>
    <property type="match status" value="1"/>
</dbReference>
<keyword evidence="6" id="KW-0677">Repeat</keyword>
<evidence type="ECO:0000256" key="13">
    <source>
        <dbReference type="RuleBase" id="RU361130"/>
    </source>
</evidence>
<comment type="similarity">
    <text evidence="3 12">Belongs to the protein disulfide isomerase family.</text>
</comment>
<evidence type="ECO:0000256" key="5">
    <source>
        <dbReference type="ARBA" id="ARBA00022729"/>
    </source>
</evidence>
<protein>
    <recommendedName>
        <fullName evidence="4 13">Protein disulfide-isomerase</fullName>
        <ecNumber evidence="4 13">5.3.4.1</ecNumber>
    </recommendedName>
</protein>